<evidence type="ECO:0000256" key="3">
    <source>
        <dbReference type="PIRSR" id="PIRSR605511-2"/>
    </source>
</evidence>
<dbReference type="PANTHER" id="PTHR10907:SF47">
    <property type="entry name" value="REGUCALCIN"/>
    <property type="match status" value="1"/>
</dbReference>
<keyword evidence="3" id="KW-0862">Zinc</keyword>
<dbReference type="Proteomes" id="UP000037088">
    <property type="component" value="Unassembled WGS sequence"/>
</dbReference>
<dbReference type="PANTHER" id="PTHR10907">
    <property type="entry name" value="REGUCALCIN"/>
    <property type="match status" value="1"/>
</dbReference>
<dbReference type="Pfam" id="PF08450">
    <property type="entry name" value="SGL"/>
    <property type="match status" value="1"/>
</dbReference>
<dbReference type="PATRIC" id="fig|1560201.3.peg.1910"/>
<keyword evidence="8" id="KW-1185">Reference proteome</keyword>
<comment type="caution">
    <text evidence="6">The sequence shown here is derived from an EMBL/GenBank/DDBJ whole genome shotgun (WGS) entry which is preliminary data.</text>
</comment>
<dbReference type="STRING" id="1560201.NG42_08995"/>
<dbReference type="PRINTS" id="PR01790">
    <property type="entry name" value="SMP30FAMILY"/>
</dbReference>
<evidence type="ECO:0000259" key="4">
    <source>
        <dbReference type="Pfam" id="PF08450"/>
    </source>
</evidence>
<evidence type="ECO:0000313" key="8">
    <source>
        <dbReference type="Proteomes" id="UP000037088"/>
    </source>
</evidence>
<feature type="binding site" evidence="3">
    <location>
        <position position="145"/>
    </location>
    <ligand>
        <name>a divalent metal cation</name>
        <dbReference type="ChEBI" id="CHEBI:60240"/>
    </ligand>
</feature>
<evidence type="ECO:0000256" key="1">
    <source>
        <dbReference type="ARBA" id="ARBA00008853"/>
    </source>
</evidence>
<feature type="binding site" evidence="3">
    <location>
        <position position="49"/>
    </location>
    <ligand>
        <name>substrate</name>
    </ligand>
</feature>
<proteinExistence type="inferred from homology"/>
<dbReference type="EMBL" id="JRXE01000010">
    <property type="protein sequence ID" value="KOC90534.1"/>
    <property type="molecule type" value="Genomic_DNA"/>
</dbReference>
<evidence type="ECO:0000313" key="7">
    <source>
        <dbReference type="Proteomes" id="UP000036851"/>
    </source>
</evidence>
<dbReference type="GO" id="GO:0004341">
    <property type="term" value="F:gluconolactonase activity"/>
    <property type="evidence" value="ECO:0007669"/>
    <property type="project" value="TreeGrafter"/>
</dbReference>
<comment type="similarity">
    <text evidence="1">Belongs to the SMP-30/CGR1 family.</text>
</comment>
<dbReference type="InterPro" id="IPR013658">
    <property type="entry name" value="SGL"/>
</dbReference>
<evidence type="ECO:0000256" key="2">
    <source>
        <dbReference type="PIRSR" id="PIRSR605511-1"/>
    </source>
</evidence>
<sequence>MPSPIGFVAEDTNGRLLTGIGCEIWLLNNHDRLERLTVCPAAREGYRLNDARFDVAGRLWIGLIDERLTPGSGQLFRYDADGSWHDIDGDFTLINGLDWSLDGRSLYVTESHGGTIYAYDFDPATGRAASKRNVFSVNPAEGKPDGLLVEPSSCLLSVLFDGAAILRITPDGRIAKRYALPVPRPTSCAFSADYDTLFVTSATLGLSESSLAACPLSGSLLALPWP</sequence>
<evidence type="ECO:0000313" key="5">
    <source>
        <dbReference type="EMBL" id="KOC90534.1"/>
    </source>
</evidence>
<reference evidence="7 8" key="1">
    <citation type="journal article" date="2015" name="Int. J. Syst. Evol. Microbiol.">
        <title>Erwinia iniecta sp. nov., isolated from Russian wheat aphids (Diuraphis noxia).</title>
        <authorList>
            <person name="Campillo T."/>
            <person name="Luna E."/>
            <person name="Portier P."/>
            <person name="Fischer-Le Saux M."/>
            <person name="Lapitan N."/>
            <person name="Tisserat N.A."/>
            <person name="Leach J.E."/>
        </authorList>
    </citation>
    <scope>NUCLEOTIDE SEQUENCE [LARGE SCALE GENOMIC DNA]</scope>
    <source>
        <strain evidence="5 8">B120</strain>
        <strain evidence="6 7">B149</strain>
    </source>
</reference>
<dbReference type="InterPro" id="IPR005511">
    <property type="entry name" value="SMP-30"/>
</dbReference>
<dbReference type="GO" id="GO:0019853">
    <property type="term" value="P:L-ascorbic acid biosynthetic process"/>
    <property type="evidence" value="ECO:0007669"/>
    <property type="project" value="TreeGrafter"/>
</dbReference>
<evidence type="ECO:0000313" key="6">
    <source>
        <dbReference type="EMBL" id="KOC93689.1"/>
    </source>
</evidence>
<dbReference type="InterPro" id="IPR011042">
    <property type="entry name" value="6-blade_b-propeller_TolB-like"/>
</dbReference>
<feature type="active site" description="Proton donor/acceptor" evidence="2">
    <location>
        <position position="145"/>
    </location>
</feature>
<feature type="domain" description="SMP-30/Gluconolactonase/LRE-like region" evidence="4">
    <location>
        <begin position="1"/>
        <end position="203"/>
    </location>
</feature>
<feature type="binding site" evidence="3">
    <location>
        <position position="95"/>
    </location>
    <ligand>
        <name>a divalent metal cation</name>
        <dbReference type="ChEBI" id="CHEBI:60240"/>
    </ligand>
</feature>
<accession>A0A0L7TE92</accession>
<gene>
    <name evidence="5" type="ORF">NG42_08995</name>
    <name evidence="6" type="ORF">NG43_09070</name>
</gene>
<dbReference type="AlphaFoldDB" id="A0A0L7TE92"/>
<feature type="binding site" evidence="3">
    <location>
        <position position="47"/>
    </location>
    <ligand>
        <name>substrate</name>
    </ligand>
</feature>
<dbReference type="EMBL" id="JRXF01000012">
    <property type="protein sequence ID" value="KOC93689.1"/>
    <property type="molecule type" value="Genomic_DNA"/>
</dbReference>
<dbReference type="GO" id="GO:0005509">
    <property type="term" value="F:calcium ion binding"/>
    <property type="evidence" value="ECO:0007669"/>
    <property type="project" value="TreeGrafter"/>
</dbReference>
<dbReference type="Gene3D" id="2.120.10.30">
    <property type="entry name" value="TolB, C-terminal domain"/>
    <property type="match status" value="1"/>
</dbReference>
<name>A0A0L7TE92_9GAMM</name>
<organism evidence="6 7">
    <name type="scientific">Winslowiella iniecta</name>
    <dbReference type="NCBI Taxonomy" id="1560201"/>
    <lineage>
        <taxon>Bacteria</taxon>
        <taxon>Pseudomonadati</taxon>
        <taxon>Pseudomonadota</taxon>
        <taxon>Gammaproteobacteria</taxon>
        <taxon>Enterobacterales</taxon>
        <taxon>Erwiniaceae</taxon>
        <taxon>Winslowiella</taxon>
    </lineage>
</organism>
<keyword evidence="3" id="KW-0479">Metal-binding</keyword>
<comment type="cofactor">
    <cofactor evidence="3">
        <name>Zn(2+)</name>
        <dbReference type="ChEBI" id="CHEBI:29105"/>
    </cofactor>
    <text evidence="3">Binds 1 divalent metal cation per subunit.</text>
</comment>
<dbReference type="Proteomes" id="UP000036851">
    <property type="component" value="Unassembled WGS sequence"/>
</dbReference>
<protein>
    <submittedName>
        <fullName evidence="6">Transcriptional regulator, IclR family protein</fullName>
    </submittedName>
</protein>
<dbReference type="SUPFAM" id="SSF63829">
    <property type="entry name" value="Calcium-dependent phosphotriesterase"/>
    <property type="match status" value="1"/>
</dbReference>